<feature type="region of interest" description="Disordered" evidence="4">
    <location>
        <begin position="211"/>
        <end position="235"/>
    </location>
</feature>
<dbReference type="Pfam" id="PF07496">
    <property type="entry name" value="zf-CW"/>
    <property type="match status" value="1"/>
</dbReference>
<feature type="region of interest" description="Disordered" evidence="4">
    <location>
        <begin position="1200"/>
        <end position="1246"/>
    </location>
</feature>
<dbReference type="PANTHER" id="PTHR46524:SF7">
    <property type="entry name" value="CW-TYPE ZINC FINGER"/>
    <property type="match status" value="1"/>
</dbReference>
<feature type="compositionally biased region" description="Polar residues" evidence="4">
    <location>
        <begin position="155"/>
        <end position="177"/>
    </location>
</feature>
<feature type="domain" description="CW-type" evidence="5">
    <location>
        <begin position="669"/>
        <end position="722"/>
    </location>
</feature>
<feature type="compositionally biased region" description="Polar residues" evidence="4">
    <location>
        <begin position="412"/>
        <end position="423"/>
    </location>
</feature>
<dbReference type="Gene3D" id="3.30.40.100">
    <property type="match status" value="1"/>
</dbReference>
<feature type="compositionally biased region" description="Polar residues" evidence="4">
    <location>
        <begin position="92"/>
        <end position="104"/>
    </location>
</feature>
<feature type="region of interest" description="Disordered" evidence="4">
    <location>
        <begin position="924"/>
        <end position="943"/>
    </location>
</feature>
<dbReference type="EMBL" id="CP136894">
    <property type="protein sequence ID" value="WOL06738.1"/>
    <property type="molecule type" value="Genomic_DNA"/>
</dbReference>
<evidence type="ECO:0000313" key="6">
    <source>
        <dbReference type="EMBL" id="WOL06738.1"/>
    </source>
</evidence>
<dbReference type="Pfam" id="PF24756">
    <property type="entry name" value="THD_CWZF3-5-7"/>
    <property type="match status" value="1"/>
</dbReference>
<dbReference type="PROSITE" id="PS51050">
    <property type="entry name" value="ZF_CW"/>
    <property type="match status" value="1"/>
</dbReference>
<feature type="compositionally biased region" description="Basic and acidic residues" evidence="4">
    <location>
        <begin position="439"/>
        <end position="460"/>
    </location>
</feature>
<feature type="compositionally biased region" description="Polar residues" evidence="4">
    <location>
        <begin position="785"/>
        <end position="796"/>
    </location>
</feature>
<feature type="region of interest" description="Disordered" evidence="4">
    <location>
        <begin position="92"/>
        <end position="177"/>
    </location>
</feature>
<keyword evidence="3" id="KW-0862">Zinc</keyword>
<evidence type="ECO:0000256" key="2">
    <source>
        <dbReference type="ARBA" id="ARBA00022771"/>
    </source>
</evidence>
<accession>A0AAQ3KDN5</accession>
<dbReference type="InterPro" id="IPR055300">
    <property type="entry name" value="CWZF3/5/7"/>
</dbReference>
<protein>
    <recommendedName>
        <fullName evidence="5">CW-type domain-containing protein</fullName>
    </recommendedName>
</protein>
<organism evidence="6 7">
    <name type="scientific">Canna indica</name>
    <name type="common">Indian-shot</name>
    <dbReference type="NCBI Taxonomy" id="4628"/>
    <lineage>
        <taxon>Eukaryota</taxon>
        <taxon>Viridiplantae</taxon>
        <taxon>Streptophyta</taxon>
        <taxon>Embryophyta</taxon>
        <taxon>Tracheophyta</taxon>
        <taxon>Spermatophyta</taxon>
        <taxon>Magnoliopsida</taxon>
        <taxon>Liliopsida</taxon>
        <taxon>Zingiberales</taxon>
        <taxon>Cannaceae</taxon>
        <taxon>Canna</taxon>
    </lineage>
</organism>
<feature type="region of interest" description="Disordered" evidence="4">
    <location>
        <begin position="996"/>
        <end position="1020"/>
    </location>
</feature>
<dbReference type="PANTHER" id="PTHR46524">
    <property type="entry name" value="CW-TYPE ZINC FINGER"/>
    <property type="match status" value="1"/>
</dbReference>
<feature type="region of interest" description="Disordered" evidence="4">
    <location>
        <begin position="412"/>
        <end position="460"/>
    </location>
</feature>
<evidence type="ECO:0000259" key="5">
    <source>
        <dbReference type="PROSITE" id="PS51050"/>
    </source>
</evidence>
<dbReference type="InterPro" id="IPR056406">
    <property type="entry name" value="THD_CWZF3/5/7"/>
</dbReference>
<dbReference type="GO" id="GO:0008270">
    <property type="term" value="F:zinc ion binding"/>
    <property type="evidence" value="ECO:0007669"/>
    <property type="project" value="UniProtKB-KW"/>
</dbReference>
<feature type="compositionally biased region" description="Polar residues" evidence="4">
    <location>
        <begin position="1134"/>
        <end position="1148"/>
    </location>
</feature>
<feature type="compositionally biased region" description="Basic and acidic residues" evidence="4">
    <location>
        <begin position="1214"/>
        <end position="1228"/>
    </location>
</feature>
<keyword evidence="7" id="KW-1185">Reference proteome</keyword>
<reference evidence="6 7" key="1">
    <citation type="submission" date="2023-10" db="EMBL/GenBank/DDBJ databases">
        <title>Chromosome-scale genome assembly provides insights into flower coloration mechanisms of Canna indica.</title>
        <authorList>
            <person name="Li C."/>
        </authorList>
    </citation>
    <scope>NUCLEOTIDE SEQUENCE [LARGE SCALE GENOMIC DNA]</scope>
    <source>
        <tissue evidence="6">Flower</tissue>
    </source>
</reference>
<evidence type="ECO:0000313" key="7">
    <source>
        <dbReference type="Proteomes" id="UP001327560"/>
    </source>
</evidence>
<keyword evidence="2" id="KW-0863">Zinc-finger</keyword>
<gene>
    <name evidence="6" type="ORF">Cni_G15472</name>
</gene>
<feature type="region of interest" description="Disordered" evidence="4">
    <location>
        <begin position="1103"/>
        <end position="1149"/>
    </location>
</feature>
<dbReference type="Proteomes" id="UP001327560">
    <property type="component" value="Chromosome 5"/>
</dbReference>
<feature type="region of interest" description="Disordered" evidence="4">
    <location>
        <begin position="878"/>
        <end position="898"/>
    </location>
</feature>
<feature type="compositionally biased region" description="Polar residues" evidence="4">
    <location>
        <begin position="813"/>
        <end position="827"/>
    </location>
</feature>
<feature type="region of interest" description="Disordered" evidence="4">
    <location>
        <begin position="782"/>
        <end position="827"/>
    </location>
</feature>
<evidence type="ECO:0000256" key="1">
    <source>
        <dbReference type="ARBA" id="ARBA00022723"/>
    </source>
</evidence>
<dbReference type="InterPro" id="IPR011124">
    <property type="entry name" value="Znf_CW"/>
</dbReference>
<evidence type="ECO:0000256" key="4">
    <source>
        <dbReference type="SAM" id="MobiDB-lite"/>
    </source>
</evidence>
<evidence type="ECO:0000256" key="3">
    <source>
        <dbReference type="ARBA" id="ARBA00022833"/>
    </source>
</evidence>
<sequence length="1723" mass="189631">MLSVVKREDWRKGIGFGGGGMEVDNELEEGEACSDQEDDSCVDPDALSYIDKKIQDVLGHFRKDFEEEYSAENLGAKFGGYGSFLPTYQRSSCTVPQPRSPQKVTNKDVAKSPYNPSVEVTNPNPLVSMSSSYTKTNGATVPTLDNLSKRDMCKNESNIQDPSSQHTLMNRPTSGTDNKTLKLRIKVGSDNTFARNNAAIYSGLGLDISPSSSFEDSPNGSGGVSPEFQEPPHESPKTIVQIMTSFNVPGVFLLSPLQNGLIQLAGKVSSFVKNKKRGMIFKGMPETSSDFVDITVYSGEAGGQTEKKRKSSEEKGKQRALRKLEGKHDVFMSREIDIETEGQELASNLLNLPPFFVSLDEDKKADKQTVVNSTKIDAKMDHIKEMKKASLKDKYAFPGPMNDKPFELIVTPSNGVGNSGNETLHSRRKLKSKSSIPEKLLKERKTNNQKDKKSELQRESISKVEKDFDITSSHLSGCKRKNKQMGQHDYCKLISSPCNCNERLLEENDQISDRKKKLKVSQTNTKSSGKFSKVSIRISSSATLKENKKNVHAKAGHAAKKTKVPKMPIDLSGAAYNESHGNANWIVKSEKLESRVCSVDFHSQDRQKTMKLKNEKEPIVSTQAINGRLGIKKVEKTPIEGVFVSEPNPQAPVTCNVPAMGGTVVPQAPLVIEDWVACDICQTWRLLPLGTNSKDLPQKWQCTMLSWLPGMNRCDISEDETTNALRALYLAPAPESFPTLDDHHVVAASSASLTGEVHLGQHLDGKIQNAHGIQKKKSTLKDSFNKTNHSGSTHFPNSVKKGPQIDAKGGNTNGSNHPLQINSTNRGIFSDASRSTDFNAGKQKYKLKSHGFYSDGGDSCEQSEKHSKLKIKRVVDEYEPEESKKPKKEVVQYPGNDASDHDVVLRDFKESTIDGFSTKEIAYNQPKPNKLPPLKHLKCNSSSSSKKLDEVQFRAGGETKESFHRSDVDKLSNVDFCAKKRKVKGQVNKHNQGALLASQPGTENGFVREAPNETEPVKDRKAEISISDGKMSQATKLNNRMGKRGNFTRMALPAGGARPADGMDEAPLCLVDKDRQFSQIQGNKVSLRETDFDTFKRDTIYAQPPAAANSSSSKVSGSRKSRSNFLDTKGSPVESVSSSPLRVQSNGKLSHKKFSCRNVDVTNADPSVFQNLKRCSENEVNGGSKDEIIDFDKVNWPHLLNDSRQRKSGKKSLGFKEKNRGQKPDMVKSKLRVSGSDDDSNNLQSIKNGSNCRFEVGFASHESEKGNFPEKDEKVYLEKTSRQNNCLALPVHVNMDVNHPSTISNQQRVSNSTLPVLGMGCAKPDSHVSSSSNEEKVLDYPYLDKADCSELPSSLGRLESKMSSRYTQETKSQDLHMVSLPLKASEPNAKAVGSVSVDALKMVKHYRKPDNRNGLNHSNTRYATSSGLENHSAVLKEARGLKHKAKHLKSEGLELESTGLNFESALKFLHVASLMEPTNFDSSKQVEAAQMYFETAKFCEFVAHDCENLKNMAAAALAYKCAEVAYMKSAYCKNPNASKDRHELQVALQFLPPGESPSSSASDVDNLNNHATLVKNASSKDGNSQVACSHATAARYHHQLMRLLHYTDDLNSAFEATEKSQSAIAAASVNMEKDRIEAISSVKKALNFSFHNIEAVVSDIIRIKLSAKGSEIWGGFFTIEARMSVVLPLMLTLGIGLPIRFILSSVFDTVPKDGNAGSNAAAH</sequence>
<proteinExistence type="predicted"/>
<keyword evidence="1" id="KW-0479">Metal-binding</keyword>
<feature type="compositionally biased region" description="Polar residues" evidence="4">
    <location>
        <begin position="114"/>
        <end position="146"/>
    </location>
</feature>
<name>A0AAQ3KDN5_9LILI</name>
<feature type="compositionally biased region" description="Basic and acidic residues" evidence="4">
    <location>
        <begin position="878"/>
        <end position="890"/>
    </location>
</feature>